<feature type="transmembrane region" description="Helical" evidence="7">
    <location>
        <begin position="163"/>
        <end position="182"/>
    </location>
</feature>
<evidence type="ECO:0000256" key="1">
    <source>
        <dbReference type="ARBA" id="ARBA00004651"/>
    </source>
</evidence>
<evidence type="ECO:0000259" key="9">
    <source>
        <dbReference type="PROSITE" id="PS50929"/>
    </source>
</evidence>
<dbReference type="GO" id="GO:0005524">
    <property type="term" value="F:ATP binding"/>
    <property type="evidence" value="ECO:0007669"/>
    <property type="project" value="UniProtKB-KW"/>
</dbReference>
<keyword evidence="2 7" id="KW-0812">Transmembrane</keyword>
<dbReference type="InterPro" id="IPR036640">
    <property type="entry name" value="ABC1_TM_sf"/>
</dbReference>
<dbReference type="PROSITE" id="PS50893">
    <property type="entry name" value="ABC_TRANSPORTER_2"/>
    <property type="match status" value="1"/>
</dbReference>
<keyword evidence="6 7" id="KW-0472">Membrane</keyword>
<dbReference type="InterPro" id="IPR039421">
    <property type="entry name" value="Type_1_exporter"/>
</dbReference>
<evidence type="ECO:0000256" key="5">
    <source>
        <dbReference type="ARBA" id="ARBA00022989"/>
    </source>
</evidence>
<accession>A2BSH2</accession>
<evidence type="ECO:0000259" key="8">
    <source>
        <dbReference type="PROSITE" id="PS50893"/>
    </source>
</evidence>
<dbReference type="eggNOG" id="COG1132">
    <property type="taxonomic scope" value="Bacteria"/>
</dbReference>
<reference evidence="10 11" key="1">
    <citation type="journal article" date="2007" name="PLoS Genet.">
        <title>Patterns and implications of gene gain and loss in the evolution of Prochlorococcus.</title>
        <authorList>
            <person name="Kettler G.C."/>
            <person name="Martiny A.C."/>
            <person name="Huang K."/>
            <person name="Zucker J."/>
            <person name="Coleman M.L."/>
            <person name="Rodrigue S."/>
            <person name="Chen F."/>
            <person name="Lapidus A."/>
            <person name="Ferriera S."/>
            <person name="Johnson J."/>
            <person name="Steglich C."/>
            <person name="Church G.M."/>
            <person name="Richardson P."/>
            <person name="Chisholm S.W."/>
        </authorList>
    </citation>
    <scope>NUCLEOTIDE SEQUENCE [LARGE SCALE GENOMIC DNA]</scope>
    <source>
        <strain evidence="10 11">AS9601</strain>
    </source>
</reference>
<dbReference type="InterPro" id="IPR003593">
    <property type="entry name" value="AAA+_ATPase"/>
</dbReference>
<dbReference type="InterPro" id="IPR027417">
    <property type="entry name" value="P-loop_NTPase"/>
</dbReference>
<dbReference type="GO" id="GO:0034040">
    <property type="term" value="F:ATPase-coupled lipid transmembrane transporter activity"/>
    <property type="evidence" value="ECO:0007669"/>
    <property type="project" value="TreeGrafter"/>
</dbReference>
<dbReference type="Gene3D" id="1.20.1560.10">
    <property type="entry name" value="ABC transporter type 1, transmembrane domain"/>
    <property type="match status" value="1"/>
</dbReference>
<proteinExistence type="predicted"/>
<evidence type="ECO:0000256" key="7">
    <source>
        <dbReference type="SAM" id="Phobius"/>
    </source>
</evidence>
<organism evidence="10 11">
    <name type="scientific">Prochlorococcus marinus (strain AS9601)</name>
    <dbReference type="NCBI Taxonomy" id="146891"/>
    <lineage>
        <taxon>Bacteria</taxon>
        <taxon>Bacillati</taxon>
        <taxon>Cyanobacteriota</taxon>
        <taxon>Cyanophyceae</taxon>
        <taxon>Synechococcales</taxon>
        <taxon>Prochlorococcaceae</taxon>
        <taxon>Prochlorococcus</taxon>
    </lineage>
</organism>
<dbReference type="Gene3D" id="3.40.50.300">
    <property type="entry name" value="P-loop containing nucleotide triphosphate hydrolases"/>
    <property type="match status" value="1"/>
</dbReference>
<feature type="transmembrane region" description="Helical" evidence="7">
    <location>
        <begin position="263"/>
        <end position="289"/>
    </location>
</feature>
<dbReference type="SUPFAM" id="SSF52540">
    <property type="entry name" value="P-loop containing nucleoside triphosphate hydrolases"/>
    <property type="match status" value="1"/>
</dbReference>
<dbReference type="InterPro" id="IPR011527">
    <property type="entry name" value="ABC1_TM_dom"/>
</dbReference>
<feature type="domain" description="ABC transmembrane type-1" evidence="9">
    <location>
        <begin position="38"/>
        <end position="330"/>
    </location>
</feature>
<dbReference type="GO" id="GO:0140359">
    <property type="term" value="F:ABC-type transporter activity"/>
    <property type="evidence" value="ECO:0007669"/>
    <property type="project" value="InterPro"/>
</dbReference>
<dbReference type="PANTHER" id="PTHR24221">
    <property type="entry name" value="ATP-BINDING CASSETTE SUB-FAMILY B"/>
    <property type="match status" value="1"/>
</dbReference>
<dbReference type="InterPro" id="IPR003439">
    <property type="entry name" value="ABC_transporter-like_ATP-bd"/>
</dbReference>
<name>A2BSH2_PROMS</name>
<sequence length="586" mass="66756">MKIHKTIKDNIILIKKTLSILSKRRKIELLLLLLIAPITSFFDSLSLLIIGPFLSVISGSDNINILLLNKFVYKLIDLFGFSSLITISILFILSVVVANIFRIVQLYTSNIFSASIESEISTKTFGSIITNDYQNFIRDSSSFNLTILVNQISSYGNYIKSSIQLITSSLISLVIFGTLFFIDSKVFIISFITFFIVYVGITFRYQNLIKNFTLREIRLREKQIKITQESLSSIKDIILGNNYSTYINNYKKNDFPMRRISSYLAYLILAPKYFIEVIAFSFIGFIALFSNNTDSLNQSSLVAIGTLGLGAQRFLPLLQQIFSSWINLNASRIPSLEVLEVIRKEKNRNKYFKIVKPLDFKKYVEFRNVNYSYPNQKNKIINNLSLKISVGDIIGIVGETGAGKTTFIDLLIGLLRPMEGGIFVDDKLISNGRLLNSWRQSISHVPQQTFLIDDSIAANIAFGVKKKDRDSRRLIKVAKLAQIYDFISELPQKFETNVGERGVNLSGGQSQRISIARALYENKNLLVLDESTNSLDLNTEIRILKELIKFKKNITILIITHRLENLKLCNRILKLEKGRILSDEKL</sequence>
<feature type="domain" description="ABC transporter" evidence="8">
    <location>
        <begin position="364"/>
        <end position="586"/>
    </location>
</feature>
<keyword evidence="5 7" id="KW-1133">Transmembrane helix</keyword>
<dbReference type="Proteomes" id="UP000002590">
    <property type="component" value="Chromosome"/>
</dbReference>
<dbReference type="PROSITE" id="PS50929">
    <property type="entry name" value="ABC_TM1F"/>
    <property type="match status" value="1"/>
</dbReference>
<dbReference type="PROSITE" id="PS00211">
    <property type="entry name" value="ABC_TRANSPORTER_1"/>
    <property type="match status" value="1"/>
</dbReference>
<comment type="subcellular location">
    <subcellularLocation>
        <location evidence="1">Cell membrane</location>
        <topology evidence="1">Multi-pass membrane protein</topology>
    </subcellularLocation>
</comment>
<dbReference type="GO" id="GO:0005886">
    <property type="term" value="C:plasma membrane"/>
    <property type="evidence" value="ECO:0007669"/>
    <property type="project" value="UniProtKB-SubCell"/>
</dbReference>
<protein>
    <submittedName>
        <fullName evidence="10">ABC-type multidrug transport system ATPase and permease components</fullName>
    </submittedName>
</protein>
<evidence type="ECO:0000256" key="6">
    <source>
        <dbReference type="ARBA" id="ARBA00023136"/>
    </source>
</evidence>
<evidence type="ECO:0000256" key="3">
    <source>
        <dbReference type="ARBA" id="ARBA00022741"/>
    </source>
</evidence>
<dbReference type="AlphaFoldDB" id="A2BSH2"/>
<evidence type="ECO:0000256" key="4">
    <source>
        <dbReference type="ARBA" id="ARBA00022840"/>
    </source>
</evidence>
<feature type="transmembrane region" description="Helical" evidence="7">
    <location>
        <begin position="188"/>
        <end position="205"/>
    </location>
</feature>
<dbReference type="KEGG" id="pmb:A9601_14501"/>
<dbReference type="STRING" id="146891.A9601_14501"/>
<feature type="transmembrane region" description="Helical" evidence="7">
    <location>
        <begin position="78"/>
        <end position="101"/>
    </location>
</feature>
<dbReference type="EMBL" id="CP000551">
    <property type="protein sequence ID" value="ABM70733.1"/>
    <property type="molecule type" value="Genomic_DNA"/>
</dbReference>
<evidence type="ECO:0000313" key="11">
    <source>
        <dbReference type="Proteomes" id="UP000002590"/>
    </source>
</evidence>
<dbReference type="SMART" id="SM00382">
    <property type="entry name" value="AAA"/>
    <property type="match status" value="1"/>
</dbReference>
<dbReference type="HOGENOM" id="CLU_000604_84_3_3"/>
<dbReference type="SUPFAM" id="SSF90123">
    <property type="entry name" value="ABC transporter transmembrane region"/>
    <property type="match status" value="1"/>
</dbReference>
<evidence type="ECO:0000256" key="2">
    <source>
        <dbReference type="ARBA" id="ARBA00022692"/>
    </source>
</evidence>
<dbReference type="OrthoDB" id="9762790at2"/>
<dbReference type="InterPro" id="IPR017871">
    <property type="entry name" value="ABC_transporter-like_CS"/>
</dbReference>
<dbReference type="PANTHER" id="PTHR24221:SF654">
    <property type="entry name" value="ATP-BINDING CASSETTE SUB-FAMILY B MEMBER 6"/>
    <property type="match status" value="1"/>
</dbReference>
<dbReference type="RefSeq" id="WP_011818870.1">
    <property type="nucleotide sequence ID" value="NC_008816.1"/>
</dbReference>
<dbReference type="Pfam" id="PF00005">
    <property type="entry name" value="ABC_tran"/>
    <property type="match status" value="1"/>
</dbReference>
<evidence type="ECO:0000313" key="10">
    <source>
        <dbReference type="EMBL" id="ABM70733.1"/>
    </source>
</evidence>
<feature type="transmembrane region" description="Helical" evidence="7">
    <location>
        <begin position="29"/>
        <end position="58"/>
    </location>
</feature>
<keyword evidence="3" id="KW-0547">Nucleotide-binding</keyword>
<gene>
    <name evidence="10" type="ordered locus">A9601_14501</name>
</gene>
<dbReference type="GO" id="GO:0016887">
    <property type="term" value="F:ATP hydrolysis activity"/>
    <property type="evidence" value="ECO:0007669"/>
    <property type="project" value="InterPro"/>
</dbReference>
<keyword evidence="4" id="KW-0067">ATP-binding</keyword>